<comment type="caution">
    <text evidence="2">The sequence shown here is derived from an EMBL/GenBank/DDBJ whole genome shotgun (WGS) entry which is preliminary data.</text>
</comment>
<feature type="compositionally biased region" description="Basic and acidic residues" evidence="1">
    <location>
        <begin position="109"/>
        <end position="125"/>
    </location>
</feature>
<feature type="non-terminal residue" evidence="2">
    <location>
        <position position="140"/>
    </location>
</feature>
<sequence>VLISRLESGFTQPDIEKICSNVKVQGKSKTSIKTVDQAIHDAGASAQPRESKLKDVKEETKSRKRTSGSSNETTSKRMKTTITITDDEEVPEVPLQRKKSTSDVGTHAPNKEKKDQASDSHEEKKDRKRKDKKKEKSQHT</sequence>
<dbReference type="EMBL" id="LXQA010093096">
    <property type="protein sequence ID" value="MCI14614.1"/>
    <property type="molecule type" value="Genomic_DNA"/>
</dbReference>
<reference evidence="2 3" key="1">
    <citation type="journal article" date="2018" name="Front. Plant Sci.">
        <title>Red Clover (Trifolium pratense) and Zigzag Clover (T. medium) - A Picture of Genomic Similarities and Differences.</title>
        <authorList>
            <person name="Dluhosova J."/>
            <person name="Istvanek J."/>
            <person name="Nedelnik J."/>
            <person name="Repkova J."/>
        </authorList>
    </citation>
    <scope>NUCLEOTIDE SEQUENCE [LARGE SCALE GENOMIC DNA]</scope>
    <source>
        <strain evidence="3">cv. 10/8</strain>
        <tissue evidence="2">Leaf</tissue>
    </source>
</reference>
<organism evidence="2 3">
    <name type="scientific">Trifolium medium</name>
    <dbReference type="NCBI Taxonomy" id="97028"/>
    <lineage>
        <taxon>Eukaryota</taxon>
        <taxon>Viridiplantae</taxon>
        <taxon>Streptophyta</taxon>
        <taxon>Embryophyta</taxon>
        <taxon>Tracheophyta</taxon>
        <taxon>Spermatophyta</taxon>
        <taxon>Magnoliopsida</taxon>
        <taxon>eudicotyledons</taxon>
        <taxon>Gunneridae</taxon>
        <taxon>Pentapetalae</taxon>
        <taxon>rosids</taxon>
        <taxon>fabids</taxon>
        <taxon>Fabales</taxon>
        <taxon>Fabaceae</taxon>
        <taxon>Papilionoideae</taxon>
        <taxon>50 kb inversion clade</taxon>
        <taxon>NPAAA clade</taxon>
        <taxon>Hologalegina</taxon>
        <taxon>IRL clade</taxon>
        <taxon>Trifolieae</taxon>
        <taxon>Trifolium</taxon>
    </lineage>
</organism>
<feature type="compositionally biased region" description="Basic and acidic residues" evidence="1">
    <location>
        <begin position="49"/>
        <end position="61"/>
    </location>
</feature>
<name>A0A392PS08_9FABA</name>
<keyword evidence="3" id="KW-1185">Reference proteome</keyword>
<evidence type="ECO:0000256" key="1">
    <source>
        <dbReference type="SAM" id="MobiDB-lite"/>
    </source>
</evidence>
<dbReference type="Proteomes" id="UP000265520">
    <property type="component" value="Unassembled WGS sequence"/>
</dbReference>
<dbReference type="AlphaFoldDB" id="A0A392PS08"/>
<feature type="non-terminal residue" evidence="2">
    <location>
        <position position="1"/>
    </location>
</feature>
<proteinExistence type="predicted"/>
<feature type="compositionally biased region" description="Basic residues" evidence="1">
    <location>
        <begin position="126"/>
        <end position="140"/>
    </location>
</feature>
<evidence type="ECO:0000313" key="3">
    <source>
        <dbReference type="Proteomes" id="UP000265520"/>
    </source>
</evidence>
<protein>
    <submittedName>
        <fullName evidence="2">Uncharacterized protein</fullName>
    </submittedName>
</protein>
<evidence type="ECO:0000313" key="2">
    <source>
        <dbReference type="EMBL" id="MCI14614.1"/>
    </source>
</evidence>
<feature type="region of interest" description="Disordered" evidence="1">
    <location>
        <begin position="25"/>
        <end position="140"/>
    </location>
</feature>
<accession>A0A392PS08</accession>